<evidence type="ECO:0000259" key="2">
    <source>
        <dbReference type="PROSITE" id="PS50076"/>
    </source>
</evidence>
<organism evidence="3 4">
    <name type="scientific">Cimex lectularius</name>
    <name type="common">Bed bug</name>
    <name type="synonym">Acanthia lectularia</name>
    <dbReference type="NCBI Taxonomy" id="79782"/>
    <lineage>
        <taxon>Eukaryota</taxon>
        <taxon>Metazoa</taxon>
        <taxon>Ecdysozoa</taxon>
        <taxon>Arthropoda</taxon>
        <taxon>Hexapoda</taxon>
        <taxon>Insecta</taxon>
        <taxon>Pterygota</taxon>
        <taxon>Neoptera</taxon>
        <taxon>Paraneoptera</taxon>
        <taxon>Hemiptera</taxon>
        <taxon>Heteroptera</taxon>
        <taxon>Panheteroptera</taxon>
        <taxon>Cimicomorpha</taxon>
        <taxon>Cimicidae</taxon>
        <taxon>Cimex</taxon>
    </lineage>
</organism>
<dbReference type="Pfam" id="PF00226">
    <property type="entry name" value="DnaJ"/>
    <property type="match status" value="1"/>
</dbReference>
<keyword evidence="4" id="KW-1185">Reference proteome</keyword>
<dbReference type="InterPro" id="IPR018253">
    <property type="entry name" value="DnaJ_domain_CS"/>
</dbReference>
<dbReference type="InterPro" id="IPR053025">
    <property type="entry name" value="Mito_ATP_Synthase-Asso"/>
</dbReference>
<gene>
    <name evidence="3" type="primary">106663277</name>
</gene>
<feature type="domain" description="J" evidence="2">
    <location>
        <begin position="18"/>
        <end position="80"/>
    </location>
</feature>
<dbReference type="SUPFAM" id="SSF46565">
    <property type="entry name" value="Chaperone J-domain"/>
    <property type="match status" value="1"/>
</dbReference>
<dbReference type="InterPro" id="IPR001623">
    <property type="entry name" value="DnaJ_domain"/>
</dbReference>
<sequence length="192" mass="22339">MRLSLVRCIGTTSKIWKNHYEVLEVSTQATQAQIKAAYYRLSLIYHPDRNEGNSAKFHAITAAYEVLGNYNSRKLYDRGLTTIYEGTADASAKSEPFKDKYRMPTASGRTVVYDYDEWTRAHYGHNFARRNAAKERYEWIHKSKAKHTEFKKIQNVVFVFVTFFILITFASQYRENLDVPIKTQDSDKSSKP</sequence>
<dbReference type="Gene3D" id="1.10.287.110">
    <property type="entry name" value="DnaJ domain"/>
    <property type="match status" value="1"/>
</dbReference>
<dbReference type="SMART" id="SM00271">
    <property type="entry name" value="DnaJ"/>
    <property type="match status" value="1"/>
</dbReference>
<accession>A0A8I6RJX1</accession>
<dbReference type="PANTHER" id="PTHR44873:SF1">
    <property type="entry name" value="DNAJ HOMOLOG SUBFAMILY C MEMBER 30, MITOCHONDRIAL"/>
    <property type="match status" value="1"/>
</dbReference>
<evidence type="ECO:0000313" key="4">
    <source>
        <dbReference type="Proteomes" id="UP000494040"/>
    </source>
</evidence>
<proteinExistence type="predicted"/>
<dbReference type="InterPro" id="IPR036869">
    <property type="entry name" value="J_dom_sf"/>
</dbReference>
<dbReference type="PROSITE" id="PS00636">
    <property type="entry name" value="DNAJ_1"/>
    <property type="match status" value="1"/>
</dbReference>
<keyword evidence="1" id="KW-1133">Transmembrane helix</keyword>
<evidence type="ECO:0000313" key="3">
    <source>
        <dbReference type="EnsemblMetazoa" id="XP_014243466.1"/>
    </source>
</evidence>
<dbReference type="KEGG" id="clec:106663277"/>
<reference evidence="3" key="1">
    <citation type="submission" date="2022-01" db="UniProtKB">
        <authorList>
            <consortium name="EnsemblMetazoa"/>
        </authorList>
    </citation>
    <scope>IDENTIFICATION</scope>
</reference>
<feature type="transmembrane region" description="Helical" evidence="1">
    <location>
        <begin position="153"/>
        <end position="173"/>
    </location>
</feature>
<dbReference type="CDD" id="cd06257">
    <property type="entry name" value="DnaJ"/>
    <property type="match status" value="1"/>
</dbReference>
<dbReference type="AlphaFoldDB" id="A0A8I6RJX1"/>
<dbReference type="EnsemblMetazoa" id="XM_014387980.2">
    <property type="protein sequence ID" value="XP_014243466.1"/>
    <property type="gene ID" value="LOC106663277"/>
</dbReference>
<dbReference type="PROSITE" id="PS50076">
    <property type="entry name" value="DNAJ_2"/>
    <property type="match status" value="1"/>
</dbReference>
<dbReference type="PANTHER" id="PTHR44873">
    <property type="entry name" value="DNAJ HOMOLOG SUBFAMILY C MEMBER 30, MITOCHONDRIAL"/>
    <property type="match status" value="1"/>
</dbReference>
<name>A0A8I6RJX1_CIMLE</name>
<dbReference type="OMA" id="DSANENF"/>
<protein>
    <recommendedName>
        <fullName evidence="2">J domain-containing protein</fullName>
    </recommendedName>
</protein>
<keyword evidence="1" id="KW-0472">Membrane</keyword>
<evidence type="ECO:0000256" key="1">
    <source>
        <dbReference type="SAM" id="Phobius"/>
    </source>
</evidence>
<keyword evidence="1" id="KW-0812">Transmembrane</keyword>
<dbReference type="Proteomes" id="UP000494040">
    <property type="component" value="Unassembled WGS sequence"/>
</dbReference>
<dbReference type="PRINTS" id="PR00625">
    <property type="entry name" value="JDOMAIN"/>
</dbReference>
<dbReference type="OrthoDB" id="291007at2759"/>